<reference evidence="3" key="1">
    <citation type="submission" date="2020-04" db="EMBL/GenBank/DDBJ databases">
        <authorList>
            <person name="Alioto T."/>
            <person name="Alioto T."/>
            <person name="Gomez Garrido J."/>
        </authorList>
    </citation>
    <scope>NUCLEOTIDE SEQUENCE</scope>
    <source>
        <strain evidence="3">A484AB</strain>
    </source>
</reference>
<organism evidence="3 4">
    <name type="scientific">Paramuricea clavata</name>
    <name type="common">Red gorgonian</name>
    <name type="synonym">Violescent sea-whip</name>
    <dbReference type="NCBI Taxonomy" id="317549"/>
    <lineage>
        <taxon>Eukaryota</taxon>
        <taxon>Metazoa</taxon>
        <taxon>Cnidaria</taxon>
        <taxon>Anthozoa</taxon>
        <taxon>Octocorallia</taxon>
        <taxon>Malacalcyonacea</taxon>
        <taxon>Plexauridae</taxon>
        <taxon>Paramuricea</taxon>
    </lineage>
</organism>
<feature type="compositionally biased region" description="Polar residues" evidence="2">
    <location>
        <begin position="99"/>
        <end position="108"/>
    </location>
</feature>
<evidence type="ECO:0000256" key="2">
    <source>
        <dbReference type="SAM" id="MobiDB-lite"/>
    </source>
</evidence>
<accession>A0A6S7G2Y2</accession>
<evidence type="ECO:0000313" key="4">
    <source>
        <dbReference type="Proteomes" id="UP001152795"/>
    </source>
</evidence>
<keyword evidence="1" id="KW-0175">Coiled coil</keyword>
<dbReference type="InterPro" id="IPR036514">
    <property type="entry name" value="SGNH_hydro_sf"/>
</dbReference>
<protein>
    <submittedName>
        <fullName evidence="3">Uncharacterized protein</fullName>
    </submittedName>
</protein>
<dbReference type="SUPFAM" id="SSF52266">
    <property type="entry name" value="SGNH hydrolase"/>
    <property type="match status" value="1"/>
</dbReference>
<sequence length="618" mass="70313">MSSVTDILLVHSKELRELKNLDSDTELSWLRKENARLKDENEKITERVNNLSFVLADLQDKAARANEEKASLMTSIRLFFKDLESTQPINVNHLETPHDQQQSVLECSSDTKDTNSEHVVTIPTKNSFSPLLVEETNTNDNETDADNENNKRQQRDSATQTVKKDHNSHKKPKDKPAYEQRAGSETGHRLNVAIIGDSMVKHLNPSKLRKGTKHNINVQTFSGANVADMRYYVKPAISRSPDYLLLHVGTNDLKRQTPQQIAGSISTLCQEIVKESPNTKIVLSKVITRSDDSSLDSKIKELNCKLSQQHIQCPTRITSTTASLLDVILTYYGDDKILDTGVIHLGISDHSLVYLCRKLSIPKAPPKTVFTRHYKNNVNQFNNDLSEVFSLPLDSAILTDPNALWNDFKNKFLSVADKHAPIRQRRVKSEYKPWLTNEIKQMSYRRDYLKKQSIKLRSAYYDKAYKRCKNKLNNLIKETKQEYFGDKLSNAKNSKESWRTINELLNKKPKTSEVKELDINGQLITDDDKIADAFNQYFSTIGSTLSDKITGNCTDPMNFVTPLDGSIFNFTSVTLQETIDAFNEIKTKKSPGLDAKFILEVEWHSCGTAVWLPSSTFY</sequence>
<comment type="caution">
    <text evidence="3">The sequence shown here is derived from an EMBL/GenBank/DDBJ whole genome shotgun (WGS) entry which is preliminary data.</text>
</comment>
<keyword evidence="4" id="KW-1185">Reference proteome</keyword>
<evidence type="ECO:0000313" key="3">
    <source>
        <dbReference type="EMBL" id="CAB3983169.1"/>
    </source>
</evidence>
<dbReference type="OrthoDB" id="6161748at2759"/>
<feature type="coiled-coil region" evidence="1">
    <location>
        <begin position="27"/>
        <end position="75"/>
    </location>
</feature>
<name>A0A6S7G2Y2_PARCT</name>
<dbReference type="PANTHER" id="PTHR30383">
    <property type="entry name" value="THIOESTERASE 1/PROTEASE 1/LYSOPHOSPHOLIPASE L1"/>
    <property type="match status" value="1"/>
</dbReference>
<gene>
    <name evidence="3" type="ORF">PACLA_8A058306</name>
</gene>
<evidence type="ECO:0000256" key="1">
    <source>
        <dbReference type="SAM" id="Coils"/>
    </source>
</evidence>
<feature type="region of interest" description="Disordered" evidence="2">
    <location>
        <begin position="95"/>
        <end position="186"/>
    </location>
</feature>
<dbReference type="AlphaFoldDB" id="A0A6S7G2Y2"/>
<dbReference type="Proteomes" id="UP001152795">
    <property type="component" value="Unassembled WGS sequence"/>
</dbReference>
<dbReference type="Gene3D" id="3.40.50.1110">
    <property type="entry name" value="SGNH hydrolase"/>
    <property type="match status" value="1"/>
</dbReference>
<proteinExistence type="predicted"/>
<dbReference type="InterPro" id="IPR051532">
    <property type="entry name" value="Ester_Hydrolysis_Enzymes"/>
</dbReference>
<dbReference type="EMBL" id="CACRXK020000584">
    <property type="protein sequence ID" value="CAB3983169.1"/>
    <property type="molecule type" value="Genomic_DNA"/>
</dbReference>